<evidence type="ECO:0000256" key="1">
    <source>
        <dbReference type="SAM" id="MobiDB-lite"/>
    </source>
</evidence>
<protein>
    <submittedName>
        <fullName evidence="2">Uncharacterized protein</fullName>
    </submittedName>
</protein>
<feature type="region of interest" description="Disordered" evidence="1">
    <location>
        <begin position="1"/>
        <end position="41"/>
    </location>
</feature>
<reference evidence="2" key="1">
    <citation type="journal article" date="2022" name="bioRxiv">
        <title>Sequencing and chromosome-scale assembly of the giantPleurodeles waltlgenome.</title>
        <authorList>
            <person name="Brown T."/>
            <person name="Elewa A."/>
            <person name="Iarovenko S."/>
            <person name="Subramanian E."/>
            <person name="Araus A.J."/>
            <person name="Petzold A."/>
            <person name="Susuki M."/>
            <person name="Suzuki K.-i.T."/>
            <person name="Hayashi T."/>
            <person name="Toyoda A."/>
            <person name="Oliveira C."/>
            <person name="Osipova E."/>
            <person name="Leigh N.D."/>
            <person name="Simon A."/>
            <person name="Yun M.H."/>
        </authorList>
    </citation>
    <scope>NUCLEOTIDE SEQUENCE</scope>
    <source>
        <strain evidence="2">20211129_DDA</strain>
        <tissue evidence="2">Liver</tissue>
    </source>
</reference>
<dbReference type="AlphaFoldDB" id="A0AAV7TYK0"/>
<accession>A0AAV7TYK0</accession>
<evidence type="ECO:0000313" key="2">
    <source>
        <dbReference type="EMBL" id="KAJ1181713.1"/>
    </source>
</evidence>
<gene>
    <name evidence="2" type="ORF">NDU88_006915</name>
</gene>
<keyword evidence="3" id="KW-1185">Reference proteome</keyword>
<feature type="compositionally biased region" description="Polar residues" evidence="1">
    <location>
        <begin position="9"/>
        <end position="20"/>
    </location>
</feature>
<dbReference type="Proteomes" id="UP001066276">
    <property type="component" value="Chromosome 3_2"/>
</dbReference>
<sequence>MGKNRSKKGAQQTRMDQYTAQRAGESLQKASRPTDKGGKPTGAQILAAIEASGQVVQKQIATMTVDVNLLRADLWVMAERLVATEQQVTCIQTDTDMLKATVAILEAKTRKLEGQAEDAEGRARRCKLQVVGFLEGAEGKAPEAFLEEWVIKTMPICECDNAGDLYQNGAFVTQEKAETFFGIDHGQLLQYTSLSRMA</sequence>
<proteinExistence type="predicted"/>
<name>A0AAV7TYK0_PLEWA</name>
<evidence type="ECO:0000313" key="3">
    <source>
        <dbReference type="Proteomes" id="UP001066276"/>
    </source>
</evidence>
<comment type="caution">
    <text evidence="2">The sequence shown here is derived from an EMBL/GenBank/DDBJ whole genome shotgun (WGS) entry which is preliminary data.</text>
</comment>
<dbReference type="EMBL" id="JANPWB010000006">
    <property type="protein sequence ID" value="KAJ1181713.1"/>
    <property type="molecule type" value="Genomic_DNA"/>
</dbReference>
<organism evidence="2 3">
    <name type="scientific">Pleurodeles waltl</name>
    <name type="common">Iberian ribbed newt</name>
    <dbReference type="NCBI Taxonomy" id="8319"/>
    <lineage>
        <taxon>Eukaryota</taxon>
        <taxon>Metazoa</taxon>
        <taxon>Chordata</taxon>
        <taxon>Craniata</taxon>
        <taxon>Vertebrata</taxon>
        <taxon>Euteleostomi</taxon>
        <taxon>Amphibia</taxon>
        <taxon>Batrachia</taxon>
        <taxon>Caudata</taxon>
        <taxon>Salamandroidea</taxon>
        <taxon>Salamandridae</taxon>
        <taxon>Pleurodelinae</taxon>
        <taxon>Pleurodeles</taxon>
    </lineage>
</organism>